<sequence length="143" mass="15584">MKDETKETIRIVLIMLFAFALLVLGNLGNNAFRESDVADQERVERYEDRSESAQNAVSELESGLSDVAEQMHGVGKEIDEGITDVGELREVGVRIAGASSDIEDSACRIEEGIQRIERILYEAEKKDCVLEDCGGGAGSSNSD</sequence>
<evidence type="ECO:0000313" key="3">
    <source>
        <dbReference type="Proteomes" id="UP000182360"/>
    </source>
</evidence>
<keyword evidence="3" id="KW-1185">Reference proteome</keyword>
<keyword evidence="1" id="KW-0812">Transmembrane</keyword>
<proteinExistence type="predicted"/>
<evidence type="ECO:0000313" key="2">
    <source>
        <dbReference type="EMBL" id="SEQ45353.1"/>
    </source>
</evidence>
<keyword evidence="1" id="KW-0472">Membrane</keyword>
<organism evidence="2 3">
    <name type="scientific">Treponema bryantii</name>
    <dbReference type="NCBI Taxonomy" id="163"/>
    <lineage>
        <taxon>Bacteria</taxon>
        <taxon>Pseudomonadati</taxon>
        <taxon>Spirochaetota</taxon>
        <taxon>Spirochaetia</taxon>
        <taxon>Spirochaetales</taxon>
        <taxon>Treponemataceae</taxon>
        <taxon>Treponema</taxon>
    </lineage>
</organism>
<protein>
    <submittedName>
        <fullName evidence="2">Uncharacterized protein</fullName>
    </submittedName>
</protein>
<feature type="transmembrane region" description="Helical" evidence="1">
    <location>
        <begin position="12"/>
        <end position="32"/>
    </location>
</feature>
<dbReference type="RefSeq" id="WP_074643408.1">
    <property type="nucleotide sequence ID" value="NZ_FOFU01000004.1"/>
</dbReference>
<dbReference type="EMBL" id="FOFU01000004">
    <property type="protein sequence ID" value="SEQ45353.1"/>
    <property type="molecule type" value="Genomic_DNA"/>
</dbReference>
<accession>A0A1H9G5P7</accession>
<gene>
    <name evidence="2" type="ORF">SAMN04487977_104290</name>
</gene>
<evidence type="ECO:0000256" key="1">
    <source>
        <dbReference type="SAM" id="Phobius"/>
    </source>
</evidence>
<dbReference type="AlphaFoldDB" id="A0A1H9G5P7"/>
<name>A0A1H9G5P7_9SPIR</name>
<reference evidence="2 3" key="1">
    <citation type="submission" date="2016-10" db="EMBL/GenBank/DDBJ databases">
        <authorList>
            <person name="de Groot N.N."/>
        </authorList>
    </citation>
    <scope>NUCLEOTIDE SEQUENCE [LARGE SCALE GENOMIC DNA]</scope>
    <source>
        <strain evidence="2 3">B25</strain>
    </source>
</reference>
<dbReference type="Proteomes" id="UP000182360">
    <property type="component" value="Unassembled WGS sequence"/>
</dbReference>
<keyword evidence="1" id="KW-1133">Transmembrane helix</keyword>